<dbReference type="Pfam" id="PF13302">
    <property type="entry name" value="Acetyltransf_3"/>
    <property type="match status" value="1"/>
</dbReference>
<dbReference type="GO" id="GO:0016747">
    <property type="term" value="F:acyltransferase activity, transferring groups other than amino-acyl groups"/>
    <property type="evidence" value="ECO:0007669"/>
    <property type="project" value="InterPro"/>
</dbReference>
<name>A0AB36JPH3_9STRE</name>
<protein>
    <submittedName>
        <fullName evidence="2">GNAT family N-acetyltransferase</fullName>
    </submittedName>
</protein>
<reference evidence="4 5" key="1">
    <citation type="submission" date="2016-12" db="EMBL/GenBank/DDBJ databases">
        <authorList>
            <person name="Gulvik C.A."/>
        </authorList>
    </citation>
    <scope>NUCLEOTIDE SEQUENCE [LARGE SCALE GENOMIC DNA]</scope>
    <source>
        <strain evidence="3 5">12-5202</strain>
        <strain evidence="2 4">12-5291</strain>
    </source>
</reference>
<evidence type="ECO:0000313" key="4">
    <source>
        <dbReference type="Proteomes" id="UP000188600"/>
    </source>
</evidence>
<dbReference type="SUPFAM" id="SSF55729">
    <property type="entry name" value="Acyl-CoA N-acyltransferases (Nat)"/>
    <property type="match status" value="1"/>
</dbReference>
<evidence type="ECO:0000313" key="2">
    <source>
        <dbReference type="EMBL" id="ONK27067.1"/>
    </source>
</evidence>
<dbReference type="EMBL" id="MSPT01000011">
    <property type="protein sequence ID" value="ONK27067.1"/>
    <property type="molecule type" value="Genomic_DNA"/>
</dbReference>
<dbReference type="CDD" id="cd04301">
    <property type="entry name" value="NAT_SF"/>
    <property type="match status" value="1"/>
</dbReference>
<dbReference type="PANTHER" id="PTHR43415:SF4">
    <property type="entry name" value="N-ACETYLTRANSFERASE DOMAIN-CONTAINING PROTEIN"/>
    <property type="match status" value="1"/>
</dbReference>
<dbReference type="Proteomes" id="UP000188600">
    <property type="component" value="Unassembled WGS sequence"/>
</dbReference>
<dbReference type="Proteomes" id="UP000188946">
    <property type="component" value="Unassembled WGS sequence"/>
</dbReference>
<dbReference type="PANTHER" id="PTHR43415">
    <property type="entry name" value="SPERMIDINE N(1)-ACETYLTRANSFERASE"/>
    <property type="match status" value="1"/>
</dbReference>
<accession>A0AB36JPH3</accession>
<evidence type="ECO:0000313" key="5">
    <source>
        <dbReference type="Proteomes" id="UP000188946"/>
    </source>
</evidence>
<dbReference type="EMBL" id="MSPR01000011">
    <property type="protein sequence ID" value="ONK28500.1"/>
    <property type="molecule type" value="Genomic_DNA"/>
</dbReference>
<dbReference type="InterPro" id="IPR000182">
    <property type="entry name" value="GNAT_dom"/>
</dbReference>
<dbReference type="RefSeq" id="WP_076996228.1">
    <property type="nucleotide sequence ID" value="NZ_MSPR01000011.1"/>
</dbReference>
<evidence type="ECO:0000259" key="1">
    <source>
        <dbReference type="PROSITE" id="PS51186"/>
    </source>
</evidence>
<organism evidence="2 4">
    <name type="scientific">Streptococcus azizii</name>
    <dbReference type="NCBI Taxonomy" id="1579424"/>
    <lineage>
        <taxon>Bacteria</taxon>
        <taxon>Bacillati</taxon>
        <taxon>Bacillota</taxon>
        <taxon>Bacilli</taxon>
        <taxon>Lactobacillales</taxon>
        <taxon>Streptococcaceae</taxon>
        <taxon>Streptococcus</taxon>
    </lineage>
</organism>
<gene>
    <name evidence="3" type="ORF">BVE84_06365</name>
    <name evidence="2" type="ORF">BVE86_05730</name>
</gene>
<dbReference type="Gene3D" id="3.40.630.30">
    <property type="match status" value="1"/>
</dbReference>
<sequence>MSNTLHLNAFTEDDLKQIWKIGYTQECPEWKNYSAPYFDDYQSFDNFDTFKGFADYRFLQSPQVQGIFLEEKPIGMVSYYWENEATRWLEIGIIIFDPAYWSGGHGTEALSLWITKIFGAFPELEHIGLTTWSGNHGMMRVAEKLGMTKEAQIRKVRYWQGVYYDSVKYGILKEEWTSLAESTNT</sequence>
<dbReference type="AlphaFoldDB" id="A0AB36JPH3"/>
<feature type="domain" description="N-acetyltransferase" evidence="1">
    <location>
        <begin position="5"/>
        <end position="170"/>
    </location>
</feature>
<proteinExistence type="predicted"/>
<keyword evidence="5" id="KW-1185">Reference proteome</keyword>
<evidence type="ECO:0000313" key="3">
    <source>
        <dbReference type="EMBL" id="ONK28500.1"/>
    </source>
</evidence>
<comment type="caution">
    <text evidence="2">The sequence shown here is derived from an EMBL/GenBank/DDBJ whole genome shotgun (WGS) entry which is preliminary data.</text>
</comment>
<dbReference type="PROSITE" id="PS51186">
    <property type="entry name" value="GNAT"/>
    <property type="match status" value="1"/>
</dbReference>
<dbReference type="InterPro" id="IPR016181">
    <property type="entry name" value="Acyl_CoA_acyltransferase"/>
</dbReference>